<dbReference type="GO" id="GO:0030655">
    <property type="term" value="P:beta-lactam antibiotic catabolic process"/>
    <property type="evidence" value="ECO:0007669"/>
    <property type="project" value="InterPro"/>
</dbReference>
<organism evidence="2 3">
    <name type="scientific">Mordavella massiliensis</name>
    <dbReference type="NCBI Taxonomy" id="1871024"/>
    <lineage>
        <taxon>Bacteria</taxon>
        <taxon>Bacillati</taxon>
        <taxon>Bacillota</taxon>
        <taxon>Clostridia</taxon>
        <taxon>Eubacteriales</taxon>
        <taxon>Clostridiaceae</taxon>
        <taxon>Mordavella</taxon>
    </lineage>
</organism>
<sequence>MDKWEKYKRQISAGIVLVLWILTVVYAADAAKARGQAESLKAANYIEGTGIEEEFYSLRTELTEMILDQPGEYSIYLKDLETGEELSLNHREMYAASLIKLFVMARTYEYFEEITGWQADEAGDLAKGQEEITTYLEQMIQVSDNESFNELVRAQNADHSFSEGCRKMNAYLEEQGYEDTGIYHTLEPSVSEEEEISEEKNHTSARDCGRLLENIYEGKCVSEEASLDMLALLTGQERDWKIPAGLPEGTLCANKTGETDTCQHDAAIVFGPEKDYILCVMSDGLEGEQEGEDAALLIREISRTVYEFLEQEEE</sequence>
<dbReference type="PANTHER" id="PTHR35333:SF3">
    <property type="entry name" value="BETA-LACTAMASE-TYPE TRANSPEPTIDASE FOLD CONTAINING PROTEIN"/>
    <property type="match status" value="1"/>
</dbReference>
<dbReference type="Proteomes" id="UP000713880">
    <property type="component" value="Unassembled WGS sequence"/>
</dbReference>
<dbReference type="Pfam" id="PF13354">
    <property type="entry name" value="Beta-lactamase2"/>
    <property type="match status" value="1"/>
</dbReference>
<proteinExistence type="predicted"/>
<reference evidence="2" key="1">
    <citation type="submission" date="2020-08" db="EMBL/GenBank/DDBJ databases">
        <authorList>
            <person name="Cejkova D."/>
            <person name="Kubasova T."/>
            <person name="Jahodarova E."/>
            <person name="Rychlik I."/>
        </authorList>
    </citation>
    <scope>NUCLEOTIDE SEQUENCE</scope>
    <source>
        <strain evidence="2">An420c</strain>
    </source>
</reference>
<dbReference type="GO" id="GO:0046677">
    <property type="term" value="P:response to antibiotic"/>
    <property type="evidence" value="ECO:0007669"/>
    <property type="project" value="InterPro"/>
</dbReference>
<dbReference type="AlphaFoldDB" id="A0A938X3F2"/>
<dbReference type="GO" id="GO:0008800">
    <property type="term" value="F:beta-lactamase activity"/>
    <property type="evidence" value="ECO:0007669"/>
    <property type="project" value="InterPro"/>
</dbReference>
<evidence type="ECO:0000313" key="2">
    <source>
        <dbReference type="EMBL" id="MBM6827278.1"/>
    </source>
</evidence>
<dbReference type="Gene3D" id="3.40.710.10">
    <property type="entry name" value="DD-peptidase/beta-lactamase superfamily"/>
    <property type="match status" value="1"/>
</dbReference>
<name>A0A938X3F2_9CLOT</name>
<dbReference type="InterPro" id="IPR045155">
    <property type="entry name" value="Beta-lactam_cat"/>
</dbReference>
<keyword evidence="3" id="KW-1185">Reference proteome</keyword>
<dbReference type="SUPFAM" id="SSF56601">
    <property type="entry name" value="beta-lactamase/transpeptidase-like"/>
    <property type="match status" value="1"/>
</dbReference>
<accession>A0A938X3F2</accession>
<dbReference type="EMBL" id="JACJLV010000029">
    <property type="protein sequence ID" value="MBM6827278.1"/>
    <property type="molecule type" value="Genomic_DNA"/>
</dbReference>
<protein>
    <submittedName>
        <fullName evidence="2">Serine hydrolase</fullName>
    </submittedName>
</protein>
<dbReference type="PANTHER" id="PTHR35333">
    <property type="entry name" value="BETA-LACTAMASE"/>
    <property type="match status" value="1"/>
</dbReference>
<evidence type="ECO:0000259" key="1">
    <source>
        <dbReference type="Pfam" id="PF13354"/>
    </source>
</evidence>
<reference evidence="2" key="2">
    <citation type="journal article" date="2021" name="Sci. Rep.">
        <title>The distribution of antibiotic resistance genes in chicken gut microbiota commensals.</title>
        <authorList>
            <person name="Juricova H."/>
            <person name="Matiasovicova J."/>
            <person name="Kubasova T."/>
            <person name="Cejkova D."/>
            <person name="Rychlik I."/>
        </authorList>
    </citation>
    <scope>NUCLEOTIDE SEQUENCE</scope>
    <source>
        <strain evidence="2">An420c</strain>
    </source>
</reference>
<dbReference type="RefSeq" id="WP_204909302.1">
    <property type="nucleotide sequence ID" value="NZ_JACJLV010000029.1"/>
</dbReference>
<gene>
    <name evidence="2" type="ORF">H6A13_09275</name>
</gene>
<feature type="domain" description="Beta-lactamase class A catalytic" evidence="1">
    <location>
        <begin position="74"/>
        <end position="281"/>
    </location>
</feature>
<comment type="caution">
    <text evidence="2">The sequence shown here is derived from an EMBL/GenBank/DDBJ whole genome shotgun (WGS) entry which is preliminary data.</text>
</comment>
<dbReference type="InterPro" id="IPR012338">
    <property type="entry name" value="Beta-lactam/transpept-like"/>
</dbReference>
<dbReference type="InterPro" id="IPR000871">
    <property type="entry name" value="Beta-lactam_class-A"/>
</dbReference>
<evidence type="ECO:0000313" key="3">
    <source>
        <dbReference type="Proteomes" id="UP000713880"/>
    </source>
</evidence>
<keyword evidence="2" id="KW-0378">Hydrolase</keyword>